<reference evidence="3 4" key="1">
    <citation type="journal article" date="2013" name="Curr. Biol.">
        <title>The Genome of the Foraminiferan Reticulomyxa filosa.</title>
        <authorList>
            <person name="Glockner G."/>
            <person name="Hulsmann N."/>
            <person name="Schleicher M."/>
            <person name="Noegel A.A."/>
            <person name="Eichinger L."/>
            <person name="Gallinger C."/>
            <person name="Pawlowski J."/>
            <person name="Sierra R."/>
            <person name="Euteneuer U."/>
            <person name="Pillet L."/>
            <person name="Moustafa A."/>
            <person name="Platzer M."/>
            <person name="Groth M."/>
            <person name="Szafranski K."/>
            <person name="Schliwa M."/>
        </authorList>
    </citation>
    <scope>NUCLEOTIDE SEQUENCE [LARGE SCALE GENOMIC DNA]</scope>
</reference>
<dbReference type="EMBL" id="ASPP01024609">
    <property type="protein sequence ID" value="ETO08868.1"/>
    <property type="molecule type" value="Genomic_DNA"/>
</dbReference>
<dbReference type="InterPro" id="IPR046803">
    <property type="entry name" value="DNAPKcs_CC1-2"/>
</dbReference>
<evidence type="ECO:0000313" key="3">
    <source>
        <dbReference type="EMBL" id="ETO08868.1"/>
    </source>
</evidence>
<evidence type="ECO:0000313" key="4">
    <source>
        <dbReference type="Proteomes" id="UP000023152"/>
    </source>
</evidence>
<dbReference type="Proteomes" id="UP000023152">
    <property type="component" value="Unassembled WGS sequence"/>
</dbReference>
<evidence type="ECO:0000259" key="2">
    <source>
        <dbReference type="Pfam" id="PF20502"/>
    </source>
</evidence>
<name>X6M4H9_RETFI</name>
<accession>X6M4H9</accession>
<proteinExistence type="predicted"/>
<feature type="domain" description="DNA-dependent protein kinase catalytic subunit CC1/2" evidence="2">
    <location>
        <begin position="22"/>
        <end position="245"/>
    </location>
</feature>
<feature type="region of interest" description="Disordered" evidence="1">
    <location>
        <begin position="51"/>
        <end position="71"/>
    </location>
</feature>
<organism evidence="3 4">
    <name type="scientific">Reticulomyxa filosa</name>
    <dbReference type="NCBI Taxonomy" id="46433"/>
    <lineage>
        <taxon>Eukaryota</taxon>
        <taxon>Sar</taxon>
        <taxon>Rhizaria</taxon>
        <taxon>Retaria</taxon>
        <taxon>Foraminifera</taxon>
        <taxon>Monothalamids</taxon>
        <taxon>Reticulomyxidae</taxon>
        <taxon>Reticulomyxa</taxon>
    </lineage>
</organism>
<dbReference type="AlphaFoldDB" id="X6M4H9"/>
<keyword evidence="4" id="KW-1185">Reference proteome</keyword>
<evidence type="ECO:0000256" key="1">
    <source>
        <dbReference type="SAM" id="MobiDB-lite"/>
    </source>
</evidence>
<sequence length="309" mass="35113">MLLVESLSVVANPPNQRACAGSISSWFEAVLQQNKEGYIVQVFEGGREFDRNNTKSTLSNPPNFSETKTGDGTTLERQLRLYCHWMENLSTSLDCYYWLICKNVLGDIRVVYKVFENEYWRAHIIKACKHFLDHLHLLRKACLTSDQYLKAKAGKLLCEVNSRLFRFTEMIMKHSLIRISKEILTNTLLYTSLLDSLCVPEATGFLDEDPLRIKQLQQSLGAILRSLTKQDTIRGYLVKILKKYLNGLLSTPKDKNNKGLGLVPSTWTTTNFFKVPGQSVLLLKGLQIIAKTSGLLSEALDTSYVFSFL</sequence>
<comment type="caution">
    <text evidence="3">The sequence shown here is derived from an EMBL/GenBank/DDBJ whole genome shotgun (WGS) entry which is preliminary data.</text>
</comment>
<dbReference type="Pfam" id="PF20502">
    <property type="entry name" value="DNAPKcs_CC1-2"/>
    <property type="match status" value="1"/>
</dbReference>
<gene>
    <name evidence="3" type="ORF">RFI_28522</name>
</gene>
<protein>
    <recommendedName>
        <fullName evidence="2">DNA-dependent protein kinase catalytic subunit CC1/2 domain-containing protein</fullName>
    </recommendedName>
</protein>
<feature type="compositionally biased region" description="Polar residues" evidence="1">
    <location>
        <begin position="54"/>
        <end position="71"/>
    </location>
</feature>